<keyword evidence="3" id="KW-1015">Disulfide bond</keyword>
<keyword evidence="4" id="KW-0393">Immunoglobulin domain</keyword>
<dbReference type="InterPro" id="IPR051170">
    <property type="entry name" value="Neural/epithelial_adhesion"/>
</dbReference>
<feature type="domain" description="Ig-like" evidence="6">
    <location>
        <begin position="132"/>
        <end position="226"/>
    </location>
</feature>
<feature type="region of interest" description="Disordered" evidence="5">
    <location>
        <begin position="459"/>
        <end position="506"/>
    </location>
</feature>
<dbReference type="InterPro" id="IPR007110">
    <property type="entry name" value="Ig-like_dom"/>
</dbReference>
<evidence type="ECO:0000313" key="8">
    <source>
        <dbReference type="Proteomes" id="UP001652680"/>
    </source>
</evidence>
<dbReference type="PROSITE" id="PS50835">
    <property type="entry name" value="IG_LIKE"/>
    <property type="match status" value="2"/>
</dbReference>
<evidence type="ECO:0000256" key="5">
    <source>
        <dbReference type="SAM" id="MobiDB-lite"/>
    </source>
</evidence>
<accession>A0ABM5JBL0</accession>
<name>A0ABM5JBL0_DRORH</name>
<feature type="compositionally biased region" description="Basic and acidic residues" evidence="5">
    <location>
        <begin position="494"/>
        <end position="506"/>
    </location>
</feature>
<dbReference type="RefSeq" id="XP_044316211.1">
    <property type="nucleotide sequence ID" value="XM_044460276.1"/>
</dbReference>
<dbReference type="GeneID" id="108043219"/>
<feature type="compositionally biased region" description="Low complexity" evidence="5">
    <location>
        <begin position="405"/>
        <end position="420"/>
    </location>
</feature>
<dbReference type="SMART" id="SM00409">
    <property type="entry name" value="IG"/>
    <property type="match status" value="2"/>
</dbReference>
<keyword evidence="8" id="KW-1185">Reference proteome</keyword>
<dbReference type="InterPro" id="IPR013106">
    <property type="entry name" value="Ig_V-set"/>
</dbReference>
<evidence type="ECO:0000256" key="4">
    <source>
        <dbReference type="ARBA" id="ARBA00023319"/>
    </source>
</evidence>
<feature type="compositionally biased region" description="Polar residues" evidence="5">
    <location>
        <begin position="421"/>
        <end position="445"/>
    </location>
</feature>
<dbReference type="Gene3D" id="2.60.40.10">
    <property type="entry name" value="Immunoglobulins"/>
    <property type="match status" value="3"/>
</dbReference>
<proteinExistence type="predicted"/>
<dbReference type="Pfam" id="PF13927">
    <property type="entry name" value="Ig_3"/>
    <property type="match status" value="1"/>
</dbReference>
<dbReference type="InterPro" id="IPR036179">
    <property type="entry name" value="Ig-like_dom_sf"/>
</dbReference>
<evidence type="ECO:0000256" key="2">
    <source>
        <dbReference type="ARBA" id="ARBA00022737"/>
    </source>
</evidence>
<dbReference type="Pfam" id="PF07686">
    <property type="entry name" value="V-set"/>
    <property type="match status" value="1"/>
</dbReference>
<sequence>MKINIFPLTADAATIAARRQNRRGAGKLQRKRKMPEISPRLIAAAATAAAASLLCLSLSLSLSVCAAQESDDEGELHHLDQLHHQHQDFIIGESEEHDHIAHHLAEMQNKDELLEDIREDTVVNAIPEKDLPKFGELLQNVTVPVSREAILQCVVDNLQTYKIAWLRVDTQTILTIQNHVITKNHRMSITHAEKRAWILRIRDVKESDKGWYMCQINTDPMKSQVGYLDVVVPPDILDYPTSTDMVIREGSNVTLKCAATGSPTPTITWRREGGELIPLPNGAEAVAFNGSFLTIAKVRRLNMGAYLCIASNGIPPTVSKRVMLIVHFPPMIWIQNQLVGAALTQNITLECQSEAYPKSINYWMKNDTIIVPDIPQTTTMTTMAPTVSINTVPVVMVKYNKEQRNQNANGNNNPYNYNPGIGQQNTKLQRGKSNNKGLDQSSSGLNNVFVGATSSLWNSQDHLSSSRGRDHHQQQHHQQQQQSHGSDHSASYRSDGKSPHPIKHDAKSLTDDLDRMQDLKGWAHRLAPCLPILPILTLSLILGSGYLGAWPG</sequence>
<dbReference type="Proteomes" id="UP001652680">
    <property type="component" value="Unassembled WGS sequence"/>
</dbReference>
<organism evidence="7 8">
    <name type="scientific">Drosophila rhopaloa</name>
    <name type="common">Fruit fly</name>
    <dbReference type="NCBI Taxonomy" id="1041015"/>
    <lineage>
        <taxon>Eukaryota</taxon>
        <taxon>Metazoa</taxon>
        <taxon>Ecdysozoa</taxon>
        <taxon>Arthropoda</taxon>
        <taxon>Hexapoda</taxon>
        <taxon>Insecta</taxon>
        <taxon>Pterygota</taxon>
        <taxon>Neoptera</taxon>
        <taxon>Endopterygota</taxon>
        <taxon>Diptera</taxon>
        <taxon>Brachycera</taxon>
        <taxon>Muscomorpha</taxon>
        <taxon>Ephydroidea</taxon>
        <taxon>Drosophilidae</taxon>
        <taxon>Drosophila</taxon>
        <taxon>Sophophora</taxon>
    </lineage>
</organism>
<keyword evidence="2" id="KW-0677">Repeat</keyword>
<evidence type="ECO:0000256" key="1">
    <source>
        <dbReference type="ARBA" id="ARBA00022729"/>
    </source>
</evidence>
<evidence type="ECO:0000256" key="3">
    <source>
        <dbReference type="ARBA" id="ARBA00023157"/>
    </source>
</evidence>
<protein>
    <recommendedName>
        <fullName evidence="6">Ig-like domain-containing protein</fullName>
    </recommendedName>
</protein>
<feature type="region of interest" description="Disordered" evidence="5">
    <location>
        <begin position="405"/>
        <end position="445"/>
    </location>
</feature>
<evidence type="ECO:0000259" key="6">
    <source>
        <dbReference type="PROSITE" id="PS50835"/>
    </source>
</evidence>
<dbReference type="EnsemblMetazoa" id="XM_044460276.1">
    <property type="protein sequence ID" value="XP_044316211.1"/>
    <property type="gene ID" value="LOC108043219"/>
</dbReference>
<dbReference type="PANTHER" id="PTHR12231">
    <property type="entry name" value="CTX-RELATED TYPE I TRANSMEMBRANE PROTEIN"/>
    <property type="match status" value="1"/>
</dbReference>
<dbReference type="InterPro" id="IPR003599">
    <property type="entry name" value="Ig_sub"/>
</dbReference>
<dbReference type="PANTHER" id="PTHR12231:SF272">
    <property type="entry name" value="DPR-INTERACTING PROTEIN THETA"/>
    <property type="match status" value="1"/>
</dbReference>
<reference evidence="8" key="1">
    <citation type="journal article" date="2021" name="Elife">
        <title>Highly contiguous assemblies of 101 drosophilid genomes.</title>
        <authorList>
            <person name="Kim B.Y."/>
            <person name="Wang J.R."/>
            <person name="Miller D.E."/>
            <person name="Barmina O."/>
            <person name="Delaney E."/>
            <person name="Thompson A."/>
            <person name="Comeault A.A."/>
            <person name="Peede D."/>
            <person name="D'Agostino E.R."/>
            <person name="Pelaez J."/>
            <person name="Aguilar J.M."/>
            <person name="Haji D."/>
            <person name="Matsunaga T."/>
            <person name="Armstrong E.E."/>
            <person name="Zych M."/>
            <person name="Ogawa Y."/>
            <person name="Stamenkovic-Radak M."/>
            <person name="Jelic M."/>
            <person name="Veselinovic M.S."/>
            <person name="Tanaskovic M."/>
            <person name="Eric P."/>
            <person name="Gao J.J."/>
            <person name="Katoh T.K."/>
            <person name="Toda M.J."/>
            <person name="Watabe H."/>
            <person name="Watada M."/>
            <person name="Davis J.S."/>
            <person name="Moyle L.C."/>
            <person name="Manoli G."/>
            <person name="Bertolini E."/>
            <person name="Kostal V."/>
            <person name="Hawley R.S."/>
            <person name="Takahashi A."/>
            <person name="Jones C.D."/>
            <person name="Price D.K."/>
            <person name="Whiteman N."/>
            <person name="Kopp A."/>
            <person name="Matute D.R."/>
            <person name="Petrov D.A."/>
        </authorList>
    </citation>
    <scope>NUCLEOTIDE SEQUENCE [LARGE SCALE GENOMIC DNA]</scope>
</reference>
<dbReference type="SMART" id="SM00408">
    <property type="entry name" value="IGc2"/>
    <property type="match status" value="2"/>
</dbReference>
<dbReference type="InterPro" id="IPR013783">
    <property type="entry name" value="Ig-like_fold"/>
</dbReference>
<keyword evidence="1" id="KW-0732">Signal</keyword>
<evidence type="ECO:0000313" key="7">
    <source>
        <dbReference type="EnsemblMetazoa" id="XP_044316211.1"/>
    </source>
</evidence>
<reference evidence="7" key="2">
    <citation type="submission" date="2025-05" db="UniProtKB">
        <authorList>
            <consortium name="EnsemblMetazoa"/>
        </authorList>
    </citation>
    <scope>IDENTIFICATION</scope>
</reference>
<dbReference type="SUPFAM" id="SSF48726">
    <property type="entry name" value="Immunoglobulin"/>
    <property type="match status" value="3"/>
</dbReference>
<feature type="domain" description="Ig-like" evidence="6">
    <location>
        <begin position="234"/>
        <end position="319"/>
    </location>
</feature>
<dbReference type="InterPro" id="IPR003598">
    <property type="entry name" value="Ig_sub2"/>
</dbReference>